<proteinExistence type="predicted"/>
<dbReference type="Proteomes" id="UP001443914">
    <property type="component" value="Unassembled WGS sequence"/>
</dbReference>
<feature type="region of interest" description="Disordered" evidence="1">
    <location>
        <begin position="1"/>
        <end position="32"/>
    </location>
</feature>
<dbReference type="AlphaFoldDB" id="A0AAW1M056"/>
<accession>A0AAW1M056</accession>
<dbReference type="SUPFAM" id="SSF56112">
    <property type="entry name" value="Protein kinase-like (PK-like)"/>
    <property type="match status" value="1"/>
</dbReference>
<sequence>MSEKKETSAAVKKLMTTTATTKPTRSVLPHQTPRLRDHYLIGKKLGQGQFGTTYSCTQK</sequence>
<name>A0AAW1M056_SAPOF</name>
<dbReference type="EMBL" id="JBDFQZ010000003">
    <property type="protein sequence ID" value="KAK9741985.1"/>
    <property type="molecule type" value="Genomic_DNA"/>
</dbReference>
<dbReference type="Gene3D" id="3.30.200.20">
    <property type="entry name" value="Phosphorylase Kinase, domain 1"/>
    <property type="match status" value="1"/>
</dbReference>
<evidence type="ECO:0000313" key="3">
    <source>
        <dbReference type="Proteomes" id="UP001443914"/>
    </source>
</evidence>
<protein>
    <submittedName>
        <fullName evidence="2">Uncharacterized protein</fullName>
    </submittedName>
</protein>
<evidence type="ECO:0000313" key="2">
    <source>
        <dbReference type="EMBL" id="KAK9741985.1"/>
    </source>
</evidence>
<gene>
    <name evidence="2" type="ORF">RND81_03G141500</name>
</gene>
<organism evidence="2 3">
    <name type="scientific">Saponaria officinalis</name>
    <name type="common">Common soapwort</name>
    <name type="synonym">Lychnis saponaria</name>
    <dbReference type="NCBI Taxonomy" id="3572"/>
    <lineage>
        <taxon>Eukaryota</taxon>
        <taxon>Viridiplantae</taxon>
        <taxon>Streptophyta</taxon>
        <taxon>Embryophyta</taxon>
        <taxon>Tracheophyta</taxon>
        <taxon>Spermatophyta</taxon>
        <taxon>Magnoliopsida</taxon>
        <taxon>eudicotyledons</taxon>
        <taxon>Gunneridae</taxon>
        <taxon>Pentapetalae</taxon>
        <taxon>Caryophyllales</taxon>
        <taxon>Caryophyllaceae</taxon>
        <taxon>Caryophylleae</taxon>
        <taxon>Saponaria</taxon>
    </lineage>
</organism>
<dbReference type="InterPro" id="IPR011009">
    <property type="entry name" value="Kinase-like_dom_sf"/>
</dbReference>
<evidence type="ECO:0000256" key="1">
    <source>
        <dbReference type="SAM" id="MobiDB-lite"/>
    </source>
</evidence>
<reference evidence="2" key="1">
    <citation type="submission" date="2024-03" db="EMBL/GenBank/DDBJ databases">
        <title>WGS assembly of Saponaria officinalis var. Norfolk2.</title>
        <authorList>
            <person name="Jenkins J."/>
            <person name="Shu S."/>
            <person name="Grimwood J."/>
            <person name="Barry K."/>
            <person name="Goodstein D."/>
            <person name="Schmutz J."/>
            <person name="Leebens-Mack J."/>
            <person name="Osbourn A."/>
        </authorList>
    </citation>
    <scope>NUCLEOTIDE SEQUENCE [LARGE SCALE GENOMIC DNA]</scope>
    <source>
        <strain evidence="2">JIC</strain>
    </source>
</reference>
<comment type="caution">
    <text evidence="2">The sequence shown here is derived from an EMBL/GenBank/DDBJ whole genome shotgun (WGS) entry which is preliminary data.</text>
</comment>
<feature type="compositionally biased region" description="Low complexity" evidence="1">
    <location>
        <begin position="9"/>
        <end position="24"/>
    </location>
</feature>
<keyword evidence="3" id="KW-1185">Reference proteome</keyword>